<evidence type="ECO:0000313" key="1">
    <source>
        <dbReference type="EMBL" id="VEL28868.1"/>
    </source>
</evidence>
<protein>
    <submittedName>
        <fullName evidence="1">Uncharacterized protein</fullName>
    </submittedName>
</protein>
<dbReference type="Proteomes" id="UP000784294">
    <property type="component" value="Unassembled WGS sequence"/>
</dbReference>
<name>A0A448X5T4_9PLAT</name>
<dbReference type="EMBL" id="CAAALY010098354">
    <property type="protein sequence ID" value="VEL28868.1"/>
    <property type="molecule type" value="Genomic_DNA"/>
</dbReference>
<comment type="caution">
    <text evidence="1">The sequence shown here is derived from an EMBL/GenBank/DDBJ whole genome shotgun (WGS) entry which is preliminary data.</text>
</comment>
<proteinExistence type="predicted"/>
<keyword evidence="2" id="KW-1185">Reference proteome</keyword>
<dbReference type="AlphaFoldDB" id="A0A448X5T4"/>
<accession>A0A448X5T4</accession>
<sequence>MQSTVTRCCPAAVESDAASLELASAQAALARLAQLRPAKAGWCHEARCLLASRRAQLLFEAAEADMFARMVRISDGHFVYSSRTFHSTPHATCCHDVAMSSLEWLGLRLGHRRSDDKAHSLTNTNEVLLPFAVAVDVDVDVDVDIDVGVGVGVDVGVKQHAATARLAKVEDGPTSSSSIAAAAASCLSVYFEVSCQLSAAAQEASTSALASRMLLHNVWSPMVAFFCRHLEAQINAEVGTSELAQSTRLIGRIADSLIGQLADWPVA</sequence>
<organism evidence="1 2">
    <name type="scientific">Protopolystoma xenopodis</name>
    <dbReference type="NCBI Taxonomy" id="117903"/>
    <lineage>
        <taxon>Eukaryota</taxon>
        <taxon>Metazoa</taxon>
        <taxon>Spiralia</taxon>
        <taxon>Lophotrochozoa</taxon>
        <taxon>Platyhelminthes</taxon>
        <taxon>Monogenea</taxon>
        <taxon>Polyopisthocotylea</taxon>
        <taxon>Polystomatidea</taxon>
        <taxon>Polystomatidae</taxon>
        <taxon>Protopolystoma</taxon>
    </lineage>
</organism>
<evidence type="ECO:0000313" key="2">
    <source>
        <dbReference type="Proteomes" id="UP000784294"/>
    </source>
</evidence>
<reference evidence="1" key="1">
    <citation type="submission" date="2018-11" db="EMBL/GenBank/DDBJ databases">
        <authorList>
            <consortium name="Pathogen Informatics"/>
        </authorList>
    </citation>
    <scope>NUCLEOTIDE SEQUENCE</scope>
</reference>
<gene>
    <name evidence="1" type="ORF">PXEA_LOCUS22308</name>
</gene>